<dbReference type="Pfam" id="PF00225">
    <property type="entry name" value="Kinesin"/>
    <property type="match status" value="1"/>
</dbReference>
<sequence length="884" mass="99941">MSQLGNLQTRRRVSPQTSEMDQEGPADPVEVYCRVRPLNEDEDESCCKVLSDQILQITPPDTSLAFRTGHRNATQHTFQYVFNEATGQREVFDRVSMPLVRDLFCSKNGLLFTYGITNSGKTYTMSGEPDNAGILPRCLDIIFNSIAELQAPRFVFKPDKTNGFEVQSEGDARVEAGKFKPKKISAKARSEMPEYSDILRLPEVRKVDCTVDEDCSYSVFVSYVEIYNNYVFDLLEDIPADSKKPPQSKGMREDARRQMYISGVTEVEVKSTEEAYEALWRGQRRRRVGHTQLNHESSRSHSIFTIRLVSAPLDSSGEEVVQDKGRVVMTQLSLVDLAGSERATRTGNQGNRLREANNINANLMVLRTCMETLRDNQGNAANKIVPYRDAKLTHLFKNYFDGDGKVKMVVCVSPRSEDYDETIHVMRFAEVTQEVQIQVEKQPTKLPVGYTPGRRRANLLYKAALKGGRQEDCDEPTSSAVHPYHLALPLLCVDKFLGSDSLNYTEFRVHLEDRAETRQRLLEESKRKETEVRSMIVSMSADNDALKARVAALESQLRKQDRLAKDNQDLGVLVKRKDQELQHSAQHRDKLQKSLSSKTAEALHLQLQVDTVMKKNANLERALDAFRSDHCDLEKEMVQSKEIARKEQKEKEKIKKTMKGFVHSEKEKFEKLAKEKRTQDQKLQQVMRMVQHPPTAPDRTPLTETDNLPTHGGRKRSISENWLNHRPTTTLEGATVLQPNIKKKKTITTPKPKHFKDKHSKYMLTHQELDVKGRTKTKLFKGDILESRGGGHSVRFTNIESLDTQSMSSENGQNNPTTSSRRSARLAKKSSPTLSVSSSMGSLSGVSSLSEEAEHTDVETRCAVGIMGKPGAPPGYCHMTTTDL</sequence>
<evidence type="ECO:0000259" key="8">
    <source>
        <dbReference type="PROSITE" id="PS50067"/>
    </source>
</evidence>
<feature type="compositionally biased region" description="Polar residues" evidence="7">
    <location>
        <begin position="802"/>
        <end position="818"/>
    </location>
</feature>
<dbReference type="GO" id="GO:0008017">
    <property type="term" value="F:microtubule binding"/>
    <property type="evidence" value="ECO:0007669"/>
    <property type="project" value="InterPro"/>
</dbReference>
<feature type="binding site" evidence="5">
    <location>
        <begin position="115"/>
        <end position="122"/>
    </location>
    <ligand>
        <name>ATP</name>
        <dbReference type="ChEBI" id="CHEBI:30616"/>
    </ligand>
</feature>
<dbReference type="PRINTS" id="PR00380">
    <property type="entry name" value="KINESINHEAVY"/>
</dbReference>
<dbReference type="GO" id="GO:0005634">
    <property type="term" value="C:nucleus"/>
    <property type="evidence" value="ECO:0007669"/>
    <property type="project" value="TreeGrafter"/>
</dbReference>
<dbReference type="PANTHER" id="PTHR24115:SF600">
    <property type="entry name" value="KINESIN-LIKE PROTEIN KIF23"/>
    <property type="match status" value="1"/>
</dbReference>
<dbReference type="InterPro" id="IPR027417">
    <property type="entry name" value="P-loop_NTPase"/>
</dbReference>
<dbReference type="InterPro" id="IPR038105">
    <property type="entry name" value="Kif23_Arf-bd_sf"/>
</dbReference>
<proteinExistence type="evidence at transcript level"/>
<evidence type="ECO:0000256" key="2">
    <source>
        <dbReference type="ARBA" id="ARBA00022741"/>
    </source>
</evidence>
<feature type="region of interest" description="Disordered" evidence="7">
    <location>
        <begin position="693"/>
        <end position="716"/>
    </location>
</feature>
<evidence type="ECO:0000256" key="4">
    <source>
        <dbReference type="ARBA" id="ARBA00023212"/>
    </source>
</evidence>
<dbReference type="GO" id="GO:0005524">
    <property type="term" value="F:ATP binding"/>
    <property type="evidence" value="ECO:0007669"/>
    <property type="project" value="UniProtKB-UniRule"/>
</dbReference>
<evidence type="ECO:0000256" key="5">
    <source>
        <dbReference type="PROSITE-ProRule" id="PRU00283"/>
    </source>
</evidence>
<reference evidence="9" key="1">
    <citation type="submission" date="2023-08" db="EMBL/GenBank/DDBJ databases">
        <authorList>
            <person name="Adameyko K."/>
            <person name="Kravchuk O."/>
            <person name="Lyupina Y."/>
        </authorList>
    </citation>
    <scope>NUCLEOTIDE SEQUENCE</scope>
</reference>
<name>A0AA96MKG7_HALDU</name>
<evidence type="ECO:0000256" key="3">
    <source>
        <dbReference type="ARBA" id="ARBA00022840"/>
    </source>
</evidence>
<protein>
    <submittedName>
        <fullName evidence="9">Kinesin-like protein protein KIF23</fullName>
    </submittedName>
</protein>
<keyword evidence="6" id="KW-0175">Coiled coil</keyword>
<dbReference type="GO" id="GO:0007018">
    <property type="term" value="P:microtubule-based movement"/>
    <property type="evidence" value="ECO:0007669"/>
    <property type="project" value="InterPro"/>
</dbReference>
<dbReference type="PROSITE" id="PS50067">
    <property type="entry name" value="KINESIN_MOTOR_2"/>
    <property type="match status" value="1"/>
</dbReference>
<evidence type="ECO:0000313" key="9">
    <source>
        <dbReference type="EMBL" id="WNS50023.1"/>
    </source>
</evidence>
<dbReference type="InterPro" id="IPR001752">
    <property type="entry name" value="Kinesin_motor_dom"/>
</dbReference>
<comment type="subcellular location">
    <subcellularLocation>
        <location evidence="1">Cytoplasm</location>
        <location evidence="1">Cytoskeleton</location>
    </subcellularLocation>
</comment>
<dbReference type="PANTHER" id="PTHR24115">
    <property type="entry name" value="KINESIN-RELATED"/>
    <property type="match status" value="1"/>
</dbReference>
<feature type="compositionally biased region" description="Low complexity" evidence="7">
    <location>
        <begin position="829"/>
        <end position="850"/>
    </location>
</feature>
<dbReference type="GO" id="GO:0003777">
    <property type="term" value="F:microtubule motor activity"/>
    <property type="evidence" value="ECO:0007669"/>
    <property type="project" value="InterPro"/>
</dbReference>
<dbReference type="Pfam" id="PF16540">
    <property type="entry name" value="MKLP1_Arf_bdg"/>
    <property type="match status" value="1"/>
</dbReference>
<dbReference type="InterPro" id="IPR032384">
    <property type="entry name" value="Kif23_Arf-bd"/>
</dbReference>
<feature type="region of interest" description="Disordered" evidence="7">
    <location>
        <begin position="802"/>
        <end position="852"/>
    </location>
</feature>
<dbReference type="EMBL" id="OR460100">
    <property type="protein sequence ID" value="WNS50023.1"/>
    <property type="molecule type" value="mRNA"/>
</dbReference>
<dbReference type="SUPFAM" id="SSF52540">
    <property type="entry name" value="P-loop containing nucleoside triphosphate hydrolases"/>
    <property type="match status" value="1"/>
</dbReference>
<feature type="region of interest" description="Disordered" evidence="7">
    <location>
        <begin position="1"/>
        <end position="27"/>
    </location>
</feature>
<keyword evidence="5" id="KW-0505">Motor protein</keyword>
<feature type="domain" description="Kinesin motor" evidence="8">
    <location>
        <begin position="28"/>
        <end position="435"/>
    </location>
</feature>
<comment type="similarity">
    <text evidence="5">Belongs to the TRAFAC class myosin-kinesin ATPase superfamily. Kinesin family.</text>
</comment>
<dbReference type="GO" id="GO:0016887">
    <property type="term" value="F:ATP hydrolysis activity"/>
    <property type="evidence" value="ECO:0007669"/>
    <property type="project" value="TreeGrafter"/>
</dbReference>
<dbReference type="GO" id="GO:0005871">
    <property type="term" value="C:kinesin complex"/>
    <property type="evidence" value="ECO:0007669"/>
    <property type="project" value="TreeGrafter"/>
</dbReference>
<keyword evidence="4" id="KW-0206">Cytoskeleton</keyword>
<dbReference type="GO" id="GO:0005874">
    <property type="term" value="C:microtubule"/>
    <property type="evidence" value="ECO:0007669"/>
    <property type="project" value="TreeGrafter"/>
</dbReference>
<dbReference type="CDD" id="cd01368">
    <property type="entry name" value="KISc_KIF23_like"/>
    <property type="match status" value="1"/>
</dbReference>
<evidence type="ECO:0000256" key="6">
    <source>
        <dbReference type="SAM" id="Coils"/>
    </source>
</evidence>
<keyword evidence="4" id="KW-0963">Cytoplasm</keyword>
<dbReference type="SMART" id="SM00129">
    <property type="entry name" value="KISc"/>
    <property type="match status" value="1"/>
</dbReference>
<feature type="region of interest" description="Disordered" evidence="7">
    <location>
        <begin position="865"/>
        <end position="884"/>
    </location>
</feature>
<dbReference type="Gene3D" id="2.60.40.4330">
    <property type="entry name" value="Kinesin-like protein Kif23, Arf6-interacting domain"/>
    <property type="match status" value="1"/>
</dbReference>
<feature type="coiled-coil region" evidence="6">
    <location>
        <begin position="536"/>
        <end position="563"/>
    </location>
</feature>
<evidence type="ECO:0000256" key="1">
    <source>
        <dbReference type="ARBA" id="ARBA00004245"/>
    </source>
</evidence>
<dbReference type="Gene3D" id="3.40.850.10">
    <property type="entry name" value="Kinesin motor domain"/>
    <property type="match status" value="1"/>
</dbReference>
<keyword evidence="3 5" id="KW-0067">ATP-binding</keyword>
<dbReference type="InterPro" id="IPR036961">
    <property type="entry name" value="Kinesin_motor_dom_sf"/>
</dbReference>
<evidence type="ECO:0000256" key="7">
    <source>
        <dbReference type="SAM" id="MobiDB-lite"/>
    </source>
</evidence>
<dbReference type="AlphaFoldDB" id="A0AA96MKG7"/>
<dbReference type="GO" id="GO:0051256">
    <property type="term" value="P:mitotic spindle midzone assembly"/>
    <property type="evidence" value="ECO:0007669"/>
    <property type="project" value="TreeGrafter"/>
</dbReference>
<keyword evidence="2 5" id="KW-0547">Nucleotide-binding</keyword>
<accession>A0AA96MKG7</accession>
<feature type="compositionally biased region" description="Polar residues" evidence="7">
    <location>
        <begin position="1"/>
        <end position="19"/>
    </location>
</feature>
<dbReference type="InterPro" id="IPR027640">
    <property type="entry name" value="Kinesin-like_fam"/>
</dbReference>
<organism evidence="9">
    <name type="scientific">Halisarca dujardinii</name>
    <name type="common">Dujardin's slime sponge</name>
    <dbReference type="NCBI Taxonomy" id="2583056"/>
    <lineage>
        <taxon>Eukaryota</taxon>
        <taxon>Metazoa</taxon>
        <taxon>Porifera</taxon>
        <taxon>Demospongiae</taxon>
        <taxon>Verongimorpha</taxon>
        <taxon>Chondrillida</taxon>
        <taxon>Halisarcidae</taxon>
        <taxon>Halisarca</taxon>
    </lineage>
</organism>